<dbReference type="OrthoDB" id="10259639at2759"/>
<dbReference type="PANTHER" id="PTHR13292:SF0">
    <property type="entry name" value="AUTOPHAGY-RELATED PROTEIN 101"/>
    <property type="match status" value="1"/>
</dbReference>
<dbReference type="GO" id="GO:0019901">
    <property type="term" value="F:protein kinase binding"/>
    <property type="evidence" value="ECO:0007669"/>
    <property type="project" value="TreeGrafter"/>
</dbReference>
<dbReference type="EMBL" id="ML991821">
    <property type="protein sequence ID" value="KAF2231889.1"/>
    <property type="molecule type" value="Genomic_DNA"/>
</dbReference>
<dbReference type="Pfam" id="PF07855">
    <property type="entry name" value="ATG101"/>
    <property type="match status" value="1"/>
</dbReference>
<evidence type="ECO:0000313" key="5">
    <source>
        <dbReference type="Proteomes" id="UP000800092"/>
    </source>
</evidence>
<dbReference type="GO" id="GO:1990316">
    <property type="term" value="C:Atg1/ULK1 kinase complex"/>
    <property type="evidence" value="ECO:0007669"/>
    <property type="project" value="TreeGrafter"/>
</dbReference>
<keyword evidence="3" id="KW-0072">Autophagy</keyword>
<dbReference type="InterPro" id="IPR012445">
    <property type="entry name" value="ATG101"/>
</dbReference>
<keyword evidence="5" id="KW-1185">Reference proteome</keyword>
<accession>A0A6A6H1Y1</accession>
<reference evidence="4" key="1">
    <citation type="journal article" date="2020" name="Stud. Mycol.">
        <title>101 Dothideomycetes genomes: a test case for predicting lifestyles and emergence of pathogens.</title>
        <authorList>
            <person name="Haridas S."/>
            <person name="Albert R."/>
            <person name="Binder M."/>
            <person name="Bloem J."/>
            <person name="Labutti K."/>
            <person name="Salamov A."/>
            <person name="Andreopoulos B."/>
            <person name="Baker S."/>
            <person name="Barry K."/>
            <person name="Bills G."/>
            <person name="Bluhm B."/>
            <person name="Cannon C."/>
            <person name="Castanera R."/>
            <person name="Culley D."/>
            <person name="Daum C."/>
            <person name="Ezra D."/>
            <person name="Gonzalez J."/>
            <person name="Henrissat B."/>
            <person name="Kuo A."/>
            <person name="Liang C."/>
            <person name="Lipzen A."/>
            <person name="Lutzoni F."/>
            <person name="Magnuson J."/>
            <person name="Mondo S."/>
            <person name="Nolan M."/>
            <person name="Ohm R."/>
            <person name="Pangilinan J."/>
            <person name="Park H.-J."/>
            <person name="Ramirez L."/>
            <person name="Alfaro M."/>
            <person name="Sun H."/>
            <person name="Tritt A."/>
            <person name="Yoshinaga Y."/>
            <person name="Zwiers L.-H."/>
            <person name="Turgeon B."/>
            <person name="Goodwin S."/>
            <person name="Spatafora J."/>
            <person name="Crous P."/>
            <person name="Grigoriev I."/>
        </authorList>
    </citation>
    <scope>NUCLEOTIDE SEQUENCE</scope>
    <source>
        <strain evidence="4">Tuck. ex Michener</strain>
    </source>
</reference>
<proteinExistence type="inferred from homology"/>
<evidence type="ECO:0000313" key="4">
    <source>
        <dbReference type="EMBL" id="KAF2231889.1"/>
    </source>
</evidence>
<dbReference type="Proteomes" id="UP000800092">
    <property type="component" value="Unassembled WGS sequence"/>
</dbReference>
<evidence type="ECO:0000256" key="3">
    <source>
        <dbReference type="ARBA" id="ARBA00023006"/>
    </source>
</evidence>
<dbReference type="GO" id="GO:0000045">
    <property type="term" value="P:autophagosome assembly"/>
    <property type="evidence" value="ECO:0007669"/>
    <property type="project" value="TreeGrafter"/>
</dbReference>
<dbReference type="PANTHER" id="PTHR13292">
    <property type="entry name" value="AUTOPHAGY-RELATED PROTEIN 101"/>
    <property type="match status" value="1"/>
</dbReference>
<evidence type="ECO:0000256" key="2">
    <source>
        <dbReference type="ARBA" id="ARBA00018874"/>
    </source>
</evidence>
<dbReference type="GO" id="GO:0000407">
    <property type="term" value="C:phagophore assembly site"/>
    <property type="evidence" value="ECO:0007669"/>
    <property type="project" value="TreeGrafter"/>
</dbReference>
<protein>
    <recommendedName>
        <fullName evidence="2">Autophagy-related protein 101</fullName>
    </recommendedName>
</protein>
<comment type="similarity">
    <text evidence="1">Belongs to the ATG101 family.</text>
</comment>
<organism evidence="4 5">
    <name type="scientific">Viridothelium virens</name>
    <name type="common">Speckled blister lichen</name>
    <name type="synonym">Trypethelium virens</name>
    <dbReference type="NCBI Taxonomy" id="1048519"/>
    <lineage>
        <taxon>Eukaryota</taxon>
        <taxon>Fungi</taxon>
        <taxon>Dikarya</taxon>
        <taxon>Ascomycota</taxon>
        <taxon>Pezizomycotina</taxon>
        <taxon>Dothideomycetes</taxon>
        <taxon>Dothideomycetes incertae sedis</taxon>
        <taxon>Trypetheliales</taxon>
        <taxon>Trypetheliaceae</taxon>
        <taxon>Viridothelium</taxon>
    </lineage>
</organism>
<name>A0A6A6H1Y1_VIRVR</name>
<evidence type="ECO:0000256" key="1">
    <source>
        <dbReference type="ARBA" id="ARBA00007130"/>
    </source>
</evidence>
<gene>
    <name evidence="4" type="ORF">EV356DRAFT_451060</name>
</gene>
<sequence>MEPRRPPEYILEVLSDPFSLKDIIKALLHTIFFHRYFTPIRPLTRDLLDITLPTIDDVDLETLIDQRATALVRQMDSQAGYSYGIGAGAGGGGYNGDGGTRGQLAVKFFEKKRRKTYFSFGKGEDDVCWEQWILNISLTRAKDEMAANKAQQAMEMNLERNAQKIINIVNRDKDHIPPITTTDTNPFPYDIVVNPRSDGWGQRIGIF</sequence>
<dbReference type="AlphaFoldDB" id="A0A6A6H1Y1"/>